<name>A0ABU8XLN8_9PROT</name>
<feature type="domain" description="GFO/IDH/MocA-like oxidoreductase" evidence="4">
    <location>
        <begin position="128"/>
        <end position="247"/>
    </location>
</feature>
<evidence type="ECO:0000256" key="1">
    <source>
        <dbReference type="ARBA" id="ARBA00010928"/>
    </source>
</evidence>
<accession>A0ABU8XLN8</accession>
<dbReference type="Proteomes" id="UP001375743">
    <property type="component" value="Unassembled WGS sequence"/>
</dbReference>
<dbReference type="SUPFAM" id="SSF55347">
    <property type="entry name" value="Glyceraldehyde-3-phosphate dehydrogenase-like, C-terminal domain"/>
    <property type="match status" value="1"/>
</dbReference>
<dbReference type="PANTHER" id="PTHR42840:SF3">
    <property type="entry name" value="BINDING ROSSMANN FOLD OXIDOREDUCTASE, PUTATIVE (AFU_ORTHOLOGUE AFUA_2G10240)-RELATED"/>
    <property type="match status" value="1"/>
</dbReference>
<proteinExistence type="inferred from homology"/>
<evidence type="ECO:0000313" key="5">
    <source>
        <dbReference type="EMBL" id="MEK0082092.1"/>
    </source>
</evidence>
<dbReference type="PANTHER" id="PTHR42840">
    <property type="entry name" value="NAD(P)-BINDING ROSSMANN-FOLD SUPERFAMILY PROTEIN-RELATED"/>
    <property type="match status" value="1"/>
</dbReference>
<comment type="caution">
    <text evidence="5">The sequence shown here is derived from an EMBL/GenBank/DDBJ whole genome shotgun (WGS) entry which is preliminary data.</text>
</comment>
<evidence type="ECO:0000259" key="3">
    <source>
        <dbReference type="Pfam" id="PF01408"/>
    </source>
</evidence>
<dbReference type="Gene3D" id="3.30.360.10">
    <property type="entry name" value="Dihydrodipicolinate Reductase, domain 2"/>
    <property type="match status" value="1"/>
</dbReference>
<dbReference type="EC" id="1.1.1.18" evidence="5"/>
<dbReference type="Pfam" id="PF22725">
    <property type="entry name" value="GFO_IDH_MocA_C3"/>
    <property type="match status" value="1"/>
</dbReference>
<dbReference type="NCBIfam" id="TIGR04380">
    <property type="entry name" value="myo_inos_iolG"/>
    <property type="match status" value="1"/>
</dbReference>
<dbReference type="InterPro" id="IPR000683">
    <property type="entry name" value="Gfo/Idh/MocA-like_OxRdtase_N"/>
</dbReference>
<keyword evidence="2 5" id="KW-0560">Oxidoreductase</keyword>
<dbReference type="EMBL" id="JBBLZC010000002">
    <property type="protein sequence ID" value="MEK0082092.1"/>
    <property type="molecule type" value="Genomic_DNA"/>
</dbReference>
<dbReference type="SUPFAM" id="SSF51735">
    <property type="entry name" value="NAD(P)-binding Rossmann-fold domains"/>
    <property type="match status" value="1"/>
</dbReference>
<evidence type="ECO:0000256" key="2">
    <source>
        <dbReference type="ARBA" id="ARBA00023002"/>
    </source>
</evidence>
<dbReference type="Pfam" id="PF01408">
    <property type="entry name" value="GFO_IDH_MocA"/>
    <property type="match status" value="1"/>
</dbReference>
<dbReference type="Gene3D" id="3.40.50.720">
    <property type="entry name" value="NAD(P)-binding Rossmann-like Domain"/>
    <property type="match status" value="1"/>
</dbReference>
<dbReference type="InterPro" id="IPR030827">
    <property type="entry name" value="Myo_inos_IolG"/>
</dbReference>
<dbReference type="InterPro" id="IPR055170">
    <property type="entry name" value="GFO_IDH_MocA-like_dom"/>
</dbReference>
<dbReference type="RefSeq" id="WP_418157947.1">
    <property type="nucleotide sequence ID" value="NZ_JBBLZC010000002.1"/>
</dbReference>
<protein>
    <submittedName>
        <fullName evidence="5">Inositol 2-dehydrogenase</fullName>
        <ecNumber evidence="5">1.1.1.18</ecNumber>
    </submittedName>
</protein>
<gene>
    <name evidence="5" type="primary">iolG</name>
    <name evidence="5" type="ORF">U1T56_02930</name>
</gene>
<evidence type="ECO:0000259" key="4">
    <source>
        <dbReference type="Pfam" id="PF22725"/>
    </source>
</evidence>
<dbReference type="InterPro" id="IPR036291">
    <property type="entry name" value="NAD(P)-bd_dom_sf"/>
</dbReference>
<feature type="domain" description="Gfo/Idh/MocA-like oxidoreductase N-terminal" evidence="3">
    <location>
        <begin position="2"/>
        <end position="105"/>
    </location>
</feature>
<dbReference type="GO" id="GO:0050112">
    <property type="term" value="F:inositol 2-dehydrogenase (NAD+) activity"/>
    <property type="evidence" value="ECO:0007669"/>
    <property type="project" value="UniProtKB-EC"/>
</dbReference>
<evidence type="ECO:0000313" key="6">
    <source>
        <dbReference type="Proteomes" id="UP001375743"/>
    </source>
</evidence>
<comment type="similarity">
    <text evidence="1">Belongs to the Gfo/Idh/MocA family.</text>
</comment>
<organism evidence="5 6">
    <name type="scientific">Benzoatithermus flavus</name>
    <dbReference type="NCBI Taxonomy" id="3108223"/>
    <lineage>
        <taxon>Bacteria</taxon>
        <taxon>Pseudomonadati</taxon>
        <taxon>Pseudomonadota</taxon>
        <taxon>Alphaproteobacteria</taxon>
        <taxon>Geminicoccales</taxon>
        <taxon>Geminicoccaceae</taxon>
        <taxon>Benzoatithermus</taxon>
    </lineage>
</organism>
<sequence>MIRFAVLGCGRIGRMHARNIHAHPRAELAAVYDIAAEAAEATAAELGVKVAGSVETVLADPDIEAVLIASSTDTHVDLLTRAAKARKAILCEKPIDLDIGRVEACWREIGPLQPFVMLGFNRRFDPSFKALRDRVTAGEIGKLEQVVITSRDPAPAPAEYLKGSGGLFRDMTIHDFDMARYLAGDIVEVQAMGANLIDPGIEAIGDIDAAMVVLRAASGALVHINNSRRCAYGYDQRIEAFGEKGMLLAGNRRPTEVERWGKDATAAKDPILHFFIERYREAYDAEIDHFVDCLEKGRKPLAGFEEGYEALKLADAALESLRTGRVVRLSR</sequence>
<reference evidence="5 6" key="1">
    <citation type="submission" date="2024-01" db="EMBL/GenBank/DDBJ databases">
        <title>Multi-omics insights into the function and evolution of sodium benzoate biodegradation pathways in Benzoatithermus flavus gen. nov., sp. nov. from hot spring.</title>
        <authorList>
            <person name="Hu C.-J."/>
            <person name="Li W.-J."/>
        </authorList>
    </citation>
    <scope>NUCLEOTIDE SEQUENCE [LARGE SCALE GENOMIC DNA]</scope>
    <source>
        <strain evidence="5 6">SYSU G07066</strain>
    </source>
</reference>
<keyword evidence="6" id="KW-1185">Reference proteome</keyword>